<keyword evidence="3" id="KW-1185">Reference proteome</keyword>
<feature type="region of interest" description="Disordered" evidence="1">
    <location>
        <begin position="220"/>
        <end position="250"/>
    </location>
</feature>
<gene>
    <name evidence="2" type="ORF">CCH79_00019637</name>
</gene>
<organism evidence="2 3">
    <name type="scientific">Gambusia affinis</name>
    <name type="common">Western mosquitofish</name>
    <name type="synonym">Heterandria affinis</name>
    <dbReference type="NCBI Taxonomy" id="33528"/>
    <lineage>
        <taxon>Eukaryota</taxon>
        <taxon>Metazoa</taxon>
        <taxon>Chordata</taxon>
        <taxon>Craniata</taxon>
        <taxon>Vertebrata</taxon>
        <taxon>Euteleostomi</taxon>
        <taxon>Actinopterygii</taxon>
        <taxon>Neopterygii</taxon>
        <taxon>Teleostei</taxon>
        <taxon>Neoteleostei</taxon>
        <taxon>Acanthomorphata</taxon>
        <taxon>Ovalentaria</taxon>
        <taxon>Atherinomorphae</taxon>
        <taxon>Cyprinodontiformes</taxon>
        <taxon>Poeciliidae</taxon>
        <taxon>Poeciliinae</taxon>
        <taxon>Gambusia</taxon>
    </lineage>
</organism>
<name>A0A315W3R3_GAMAF</name>
<evidence type="ECO:0000313" key="2">
    <source>
        <dbReference type="EMBL" id="PWA29922.1"/>
    </source>
</evidence>
<comment type="caution">
    <text evidence="2">The sequence shown here is derived from an EMBL/GenBank/DDBJ whole genome shotgun (WGS) entry which is preliminary data.</text>
</comment>
<accession>A0A315W3R3</accession>
<feature type="region of interest" description="Disordered" evidence="1">
    <location>
        <begin position="151"/>
        <end position="184"/>
    </location>
</feature>
<dbReference type="EMBL" id="NHOQ01000479">
    <property type="protein sequence ID" value="PWA29922.1"/>
    <property type="molecule type" value="Genomic_DNA"/>
</dbReference>
<sequence length="323" mass="36660">MVEEIVDFLLRTAIWTFSQKQIRMNDLSKPIFQFQSRRPDGSDCSVSAATAHVGPVTDEPDSEATPSTFRPRPPQRRRHCFRKEWVKSFPFLRYSPRLNVMWCHVCRVHADSFCQNHRLIKGSNHFTKSNIRKHTNTVYHQQNMQRFLWSSRTPSEEPSDPLDPPAEPESKESAGVRAPSSRRPVLSDRTLHRILPVNFNIRAAAFFRLSMSFPSLWPEEEEEQRGASAQGDARRPRSVSGPGGSGSVATVATENGFRKQQADRQQPAGPLVQGGERVAQICAQHSRKIQVSLPEIRKVFPVMKMKNQFSAAVTAFRCLTPEP</sequence>
<evidence type="ECO:0000256" key="1">
    <source>
        <dbReference type="SAM" id="MobiDB-lite"/>
    </source>
</evidence>
<dbReference type="AlphaFoldDB" id="A0A315W3R3"/>
<protein>
    <submittedName>
        <fullName evidence="2">Uncharacterized protein</fullName>
    </submittedName>
</protein>
<dbReference type="Proteomes" id="UP000250572">
    <property type="component" value="Unassembled WGS sequence"/>
</dbReference>
<feature type="region of interest" description="Disordered" evidence="1">
    <location>
        <begin position="45"/>
        <end position="75"/>
    </location>
</feature>
<proteinExistence type="predicted"/>
<reference evidence="2 3" key="1">
    <citation type="journal article" date="2018" name="G3 (Bethesda)">
        <title>A High-Quality Reference Genome for the Invasive Mosquitofish Gambusia affinis Using a Chicago Library.</title>
        <authorList>
            <person name="Hoffberg S.L."/>
            <person name="Troendle N.J."/>
            <person name="Glenn T.C."/>
            <person name="Mahmud O."/>
            <person name="Louha S."/>
            <person name="Chalopin D."/>
            <person name="Bennetzen J.L."/>
            <person name="Mauricio R."/>
        </authorList>
    </citation>
    <scope>NUCLEOTIDE SEQUENCE [LARGE SCALE GENOMIC DNA]</scope>
    <source>
        <strain evidence="2">NE01/NJP1002.9</strain>
        <tissue evidence="2">Muscle</tissue>
    </source>
</reference>
<evidence type="ECO:0000313" key="3">
    <source>
        <dbReference type="Proteomes" id="UP000250572"/>
    </source>
</evidence>